<dbReference type="CDD" id="cd09620">
    <property type="entry name" value="CBM9_like_3"/>
    <property type="match status" value="1"/>
</dbReference>
<dbReference type="GO" id="GO:0016052">
    <property type="term" value="P:carbohydrate catabolic process"/>
    <property type="evidence" value="ECO:0007669"/>
    <property type="project" value="InterPro"/>
</dbReference>
<keyword evidence="3" id="KW-1185">Reference proteome</keyword>
<dbReference type="PANTHER" id="PTHR35532">
    <property type="entry name" value="SIMILAR TO POLYHYDROXYALKANOATE DEPOLYMERASE"/>
    <property type="match status" value="1"/>
</dbReference>
<sequence>MKEKYGCSQEHIAHYTSCRTSEPIEINGDLEKPVWQRAQKSPRFVDMVTGEPGMFDTRSAVLWDDKNLYIAFWVEEPFVQAHLTERDSLIFNENDIEVFIDGGDAYYEFEINALGTVYEVFFIWQDAYKRGSKFDVPEFDLIDQKALSFGGNEDRMADSFWHGRHPRKTRWAFINWDFPGLQSAVRVQGTINENTDIDKGWTVELAFPWQGMKSLANGRSLPPEDGDTWRLFLGRFQKLTPSGQEVNPHPAWAWNRHGVYDTHLPECFTYIHFSDKIV</sequence>
<reference evidence="2 3" key="1">
    <citation type="submission" date="2020-01" db="EMBL/GenBank/DDBJ databases">
        <authorList>
            <person name="Kim M.K."/>
        </authorList>
    </citation>
    <scope>NUCLEOTIDE SEQUENCE [LARGE SCALE GENOMIC DNA]</scope>
    <source>
        <strain evidence="2 3">172606-1</strain>
    </source>
</reference>
<dbReference type="RefSeq" id="WP_162441601.1">
    <property type="nucleotide sequence ID" value="NZ_CP048222.1"/>
</dbReference>
<dbReference type="GO" id="GO:0030246">
    <property type="term" value="F:carbohydrate binding"/>
    <property type="evidence" value="ECO:0007669"/>
    <property type="project" value="InterPro"/>
</dbReference>
<evidence type="ECO:0000313" key="2">
    <source>
        <dbReference type="EMBL" id="QHT65514.1"/>
    </source>
</evidence>
<dbReference type="Proteomes" id="UP000480178">
    <property type="component" value="Chromosome"/>
</dbReference>
<dbReference type="KEGG" id="rhoz:GXP67_01935"/>
<dbReference type="Gene3D" id="2.60.40.1190">
    <property type="match status" value="1"/>
</dbReference>
<name>A0A6C0GCD5_9BACT</name>
<evidence type="ECO:0000259" key="1">
    <source>
        <dbReference type="Pfam" id="PF06452"/>
    </source>
</evidence>
<dbReference type="PANTHER" id="PTHR35532:SF5">
    <property type="entry name" value="CARBOHYDRATE-BINDING DOMAIN-CONTAINING PROTEIN"/>
    <property type="match status" value="1"/>
</dbReference>
<protein>
    <recommendedName>
        <fullName evidence="1">Carbohydrate-binding domain-containing protein</fullName>
    </recommendedName>
</protein>
<feature type="domain" description="Carbohydrate-binding" evidence="1">
    <location>
        <begin position="26"/>
        <end position="105"/>
    </location>
</feature>
<dbReference type="EMBL" id="CP048222">
    <property type="protein sequence ID" value="QHT65514.1"/>
    <property type="molecule type" value="Genomic_DNA"/>
</dbReference>
<dbReference type="SUPFAM" id="SSF49344">
    <property type="entry name" value="CBD9-like"/>
    <property type="match status" value="1"/>
</dbReference>
<organism evidence="2 3">
    <name type="scientific">Rhodocytophaga rosea</name>
    <dbReference type="NCBI Taxonomy" id="2704465"/>
    <lineage>
        <taxon>Bacteria</taxon>
        <taxon>Pseudomonadati</taxon>
        <taxon>Bacteroidota</taxon>
        <taxon>Cytophagia</taxon>
        <taxon>Cytophagales</taxon>
        <taxon>Rhodocytophagaceae</taxon>
        <taxon>Rhodocytophaga</taxon>
    </lineage>
</organism>
<proteinExistence type="predicted"/>
<evidence type="ECO:0000313" key="3">
    <source>
        <dbReference type="Proteomes" id="UP000480178"/>
    </source>
</evidence>
<accession>A0A6C0GCD5</accession>
<dbReference type="InterPro" id="IPR010502">
    <property type="entry name" value="Carb-bd_dom_fam9"/>
</dbReference>
<dbReference type="AlphaFoldDB" id="A0A6C0GCD5"/>
<dbReference type="GO" id="GO:0004553">
    <property type="term" value="F:hydrolase activity, hydrolyzing O-glycosyl compounds"/>
    <property type="evidence" value="ECO:0007669"/>
    <property type="project" value="InterPro"/>
</dbReference>
<dbReference type="Pfam" id="PF06452">
    <property type="entry name" value="CBM9_1"/>
    <property type="match status" value="1"/>
</dbReference>
<gene>
    <name evidence="2" type="ORF">GXP67_01935</name>
</gene>